<dbReference type="AlphaFoldDB" id="Q10WN7"/>
<keyword evidence="1" id="KW-0472">Membrane</keyword>
<dbReference type="KEGG" id="ter:Tery_4345"/>
<dbReference type="EMBL" id="CP000393">
    <property type="protein sequence ID" value="ABG53337.1"/>
    <property type="molecule type" value="Genomic_DNA"/>
</dbReference>
<protein>
    <submittedName>
        <fullName evidence="2">Uncharacterized protein</fullName>
    </submittedName>
</protein>
<evidence type="ECO:0000313" key="2">
    <source>
        <dbReference type="EMBL" id="ABG53337.1"/>
    </source>
</evidence>
<reference evidence="2" key="1">
    <citation type="submission" date="2006-06" db="EMBL/GenBank/DDBJ databases">
        <title>Complete sequence of Trichodesmium erythraeum IMS101.</title>
        <authorList>
            <consortium name="US DOE Joint Genome Institute"/>
            <person name="Copeland A."/>
            <person name="Lucas S."/>
            <person name="Lapidus A."/>
            <person name="Barry K."/>
            <person name="Detter J.C."/>
            <person name="Glavina del Rio T."/>
            <person name="Hammon N."/>
            <person name="Israni S."/>
            <person name="Dalin E."/>
            <person name="Tice H."/>
            <person name="Pitluck S."/>
            <person name="Kiss H."/>
            <person name="Munk A.C."/>
            <person name="Brettin T."/>
            <person name="Bruce D."/>
            <person name="Han C."/>
            <person name="Tapia R."/>
            <person name="Gilna P."/>
            <person name="Schmutz J."/>
            <person name="Larimer F."/>
            <person name="Land M."/>
            <person name="Hauser L."/>
            <person name="Kyrpides N."/>
            <person name="Kim E."/>
            <person name="Richardson P."/>
        </authorList>
    </citation>
    <scope>NUCLEOTIDE SEQUENCE [LARGE SCALE GENOMIC DNA]</scope>
    <source>
        <strain evidence="2">IMS101</strain>
    </source>
</reference>
<gene>
    <name evidence="2" type="ordered locus">Tery_4345</name>
</gene>
<proteinExistence type="predicted"/>
<feature type="transmembrane region" description="Helical" evidence="1">
    <location>
        <begin position="56"/>
        <end position="74"/>
    </location>
</feature>
<accession>Q10WN7</accession>
<keyword evidence="1" id="KW-1133">Transmembrane helix</keyword>
<keyword evidence="1" id="KW-0812">Transmembrane</keyword>
<dbReference type="HOGENOM" id="CLU_2426127_0_0_3"/>
<evidence type="ECO:0000256" key="1">
    <source>
        <dbReference type="SAM" id="Phobius"/>
    </source>
</evidence>
<sequence>MTSKDSLLLKISREVKAFNSLTDPLNINFGMFQFFIDIHSDRYHLKPYPKSPMPKFVLFVYFLQIFFATLIKYLTNKSQLYIYSANHVEVI</sequence>
<name>Q10WN7_TRIEI</name>
<organism evidence="2">
    <name type="scientific">Trichodesmium erythraeum (strain IMS101)</name>
    <dbReference type="NCBI Taxonomy" id="203124"/>
    <lineage>
        <taxon>Bacteria</taxon>
        <taxon>Bacillati</taxon>
        <taxon>Cyanobacteriota</taxon>
        <taxon>Cyanophyceae</taxon>
        <taxon>Oscillatoriophycideae</taxon>
        <taxon>Oscillatoriales</taxon>
        <taxon>Microcoleaceae</taxon>
        <taxon>Trichodesmium</taxon>
    </lineage>
</organism>